<evidence type="ECO:0000313" key="4">
    <source>
        <dbReference type="EMBL" id="MFC1849822.1"/>
    </source>
</evidence>
<feature type="domain" description="Glycosyltransferase subfamily 4-like N-terminal" evidence="3">
    <location>
        <begin position="16"/>
        <end position="185"/>
    </location>
</feature>
<evidence type="ECO:0000313" key="5">
    <source>
        <dbReference type="Proteomes" id="UP001594351"/>
    </source>
</evidence>
<gene>
    <name evidence="4" type="ORF">ACFL27_06400</name>
</gene>
<dbReference type="Gene3D" id="3.40.50.2000">
    <property type="entry name" value="Glycogen Phosphorylase B"/>
    <property type="match status" value="2"/>
</dbReference>
<dbReference type="Pfam" id="PF13439">
    <property type="entry name" value="Glyco_transf_4"/>
    <property type="match status" value="1"/>
</dbReference>
<keyword evidence="4" id="KW-0328">Glycosyltransferase</keyword>
<keyword evidence="1 4" id="KW-0808">Transferase</keyword>
<proteinExistence type="predicted"/>
<protein>
    <submittedName>
        <fullName evidence="4">Glycosyltransferase family 4 protein</fullName>
        <ecNumber evidence="4">2.4.-.-</ecNumber>
    </submittedName>
</protein>
<evidence type="ECO:0000259" key="3">
    <source>
        <dbReference type="Pfam" id="PF13439"/>
    </source>
</evidence>
<accession>A0ABV6YUE1</accession>
<dbReference type="GO" id="GO:0016757">
    <property type="term" value="F:glycosyltransferase activity"/>
    <property type="evidence" value="ECO:0007669"/>
    <property type="project" value="UniProtKB-KW"/>
</dbReference>
<feature type="domain" description="Glycosyl transferase family 1" evidence="2">
    <location>
        <begin position="203"/>
        <end position="365"/>
    </location>
</feature>
<dbReference type="Proteomes" id="UP001594351">
    <property type="component" value="Unassembled WGS sequence"/>
</dbReference>
<keyword evidence="5" id="KW-1185">Reference proteome</keyword>
<dbReference type="PANTHER" id="PTHR46401">
    <property type="entry name" value="GLYCOSYLTRANSFERASE WBBK-RELATED"/>
    <property type="match status" value="1"/>
</dbReference>
<dbReference type="SUPFAM" id="SSF53756">
    <property type="entry name" value="UDP-Glycosyltransferase/glycogen phosphorylase"/>
    <property type="match status" value="1"/>
</dbReference>
<dbReference type="Pfam" id="PF00534">
    <property type="entry name" value="Glycos_transf_1"/>
    <property type="match status" value="1"/>
</dbReference>
<dbReference type="EMBL" id="JBHPBY010000061">
    <property type="protein sequence ID" value="MFC1849822.1"/>
    <property type="molecule type" value="Genomic_DNA"/>
</dbReference>
<dbReference type="CDD" id="cd03801">
    <property type="entry name" value="GT4_PimA-like"/>
    <property type="match status" value="1"/>
</dbReference>
<dbReference type="EC" id="2.4.-.-" evidence="4"/>
<dbReference type="InterPro" id="IPR001296">
    <property type="entry name" value="Glyco_trans_1"/>
</dbReference>
<dbReference type="PANTHER" id="PTHR46401:SF2">
    <property type="entry name" value="GLYCOSYLTRANSFERASE WBBK-RELATED"/>
    <property type="match status" value="1"/>
</dbReference>
<comment type="caution">
    <text evidence="4">The sequence shown here is derived from an EMBL/GenBank/DDBJ whole genome shotgun (WGS) entry which is preliminary data.</text>
</comment>
<evidence type="ECO:0000256" key="1">
    <source>
        <dbReference type="ARBA" id="ARBA00022679"/>
    </source>
</evidence>
<sequence length="388" mass="44189">MQTLFATFDIFPTAKGASTHIAQTVRALQKFKGPATLVCLGSGDMPHHQSEEGITIRRCLTIHPNFLSRTELFDEFLTHILNQTNKNLKYIHFRDIWSGLPILEHPRSHQSRLIFEVNGLPSIELPLHYPHLQRNPGFLGRLRAMEQYCLQRVDHIITVSRVNANHLLNCGADPKKMTVIPNTFDGVGTDCHHSEETPSPEFDTDFILYAGTLSPWQGIPILLQAFSYLVERNELILVLACSSRKYLRPIRKLIKKLDLEGRVKILIEVSRERLSRLYSQALFTVAPLTRCDRNQVQGCSPLKIIESMAVGTPVLASNLAVCREIITHQQDGWLFTPDSTRSLALSMTTLLDDPDLLPELGLRAQQKVRHQFDKSRWSQELQKVYQTL</sequence>
<organism evidence="4 5">
    <name type="scientific">candidate division CSSED10-310 bacterium</name>
    <dbReference type="NCBI Taxonomy" id="2855610"/>
    <lineage>
        <taxon>Bacteria</taxon>
        <taxon>Bacteria division CSSED10-310</taxon>
    </lineage>
</organism>
<name>A0ABV6YUE1_UNCC1</name>
<reference evidence="4 5" key="1">
    <citation type="submission" date="2024-09" db="EMBL/GenBank/DDBJ databases">
        <title>Laminarin stimulates single cell rates of sulfate reduction while oxygen inhibits transcriptomic activity in coastal marine sediment.</title>
        <authorList>
            <person name="Lindsay M."/>
            <person name="Orcutt B."/>
            <person name="Emerson D."/>
            <person name="Stepanauskas R."/>
            <person name="D'Angelo T."/>
        </authorList>
    </citation>
    <scope>NUCLEOTIDE SEQUENCE [LARGE SCALE GENOMIC DNA]</scope>
    <source>
        <strain evidence="4">SAG AM-311-K15</strain>
    </source>
</reference>
<evidence type="ECO:0000259" key="2">
    <source>
        <dbReference type="Pfam" id="PF00534"/>
    </source>
</evidence>
<dbReference type="InterPro" id="IPR028098">
    <property type="entry name" value="Glyco_trans_4-like_N"/>
</dbReference>